<gene>
    <name evidence="3" type="ORF">CLV40_10548</name>
</gene>
<proteinExistence type="predicted"/>
<accession>A0A2S6GSU7</accession>
<feature type="domain" description="CATRA-Associated Small Protein" evidence="2">
    <location>
        <begin position="9"/>
        <end position="93"/>
    </location>
</feature>
<evidence type="ECO:0000313" key="3">
    <source>
        <dbReference type="EMBL" id="PPK68325.1"/>
    </source>
</evidence>
<dbReference type="EMBL" id="PTIX01000005">
    <property type="protein sequence ID" value="PPK68325.1"/>
    <property type="molecule type" value="Genomic_DNA"/>
</dbReference>
<dbReference type="Proteomes" id="UP000239203">
    <property type="component" value="Unassembled WGS sequence"/>
</dbReference>
<evidence type="ECO:0000313" key="4">
    <source>
        <dbReference type="Proteomes" id="UP000239203"/>
    </source>
</evidence>
<keyword evidence="4" id="KW-1185">Reference proteome</keyword>
<feature type="region of interest" description="Disordered" evidence="1">
    <location>
        <begin position="68"/>
        <end position="101"/>
    </location>
</feature>
<sequence length="101" mass="10958">MLDGEPAADARAVLGDLRSWLMTHDNWTRITALIHQLAHHIATNDTAAAEQVIAELESYSPLRLTRITHDDGGSAPPETLEASAEVVESLREDPPTPNVVP</sequence>
<dbReference type="OrthoDB" id="10009817at2"/>
<name>A0A2S6GSU7_9PSEU</name>
<dbReference type="AlphaFoldDB" id="A0A2S6GSU7"/>
<dbReference type="RefSeq" id="WP_104478823.1">
    <property type="nucleotide sequence ID" value="NZ_CP154825.1"/>
</dbReference>
<evidence type="ECO:0000259" key="2">
    <source>
        <dbReference type="Pfam" id="PF20271"/>
    </source>
</evidence>
<protein>
    <recommendedName>
        <fullName evidence="2">CATRA-Associated Small Protein domain-containing protein</fullName>
    </recommendedName>
</protein>
<organism evidence="3 4">
    <name type="scientific">Actinokineospora auranticolor</name>
    <dbReference type="NCBI Taxonomy" id="155976"/>
    <lineage>
        <taxon>Bacteria</taxon>
        <taxon>Bacillati</taxon>
        <taxon>Actinomycetota</taxon>
        <taxon>Actinomycetes</taxon>
        <taxon>Pseudonocardiales</taxon>
        <taxon>Pseudonocardiaceae</taxon>
        <taxon>Actinokineospora</taxon>
    </lineage>
</organism>
<dbReference type="Pfam" id="PF20271">
    <property type="entry name" value="CATASP"/>
    <property type="match status" value="1"/>
</dbReference>
<reference evidence="3 4" key="1">
    <citation type="submission" date="2018-02" db="EMBL/GenBank/DDBJ databases">
        <title>Genomic Encyclopedia of Archaeal and Bacterial Type Strains, Phase II (KMG-II): from individual species to whole genera.</title>
        <authorList>
            <person name="Goeker M."/>
        </authorList>
    </citation>
    <scope>NUCLEOTIDE SEQUENCE [LARGE SCALE GENOMIC DNA]</scope>
    <source>
        <strain evidence="3 4">YU 961-1</strain>
    </source>
</reference>
<comment type="caution">
    <text evidence="3">The sequence shown here is derived from an EMBL/GenBank/DDBJ whole genome shotgun (WGS) entry which is preliminary data.</text>
</comment>
<dbReference type="InterPro" id="IPR046924">
    <property type="entry name" value="CATASP"/>
</dbReference>
<evidence type="ECO:0000256" key="1">
    <source>
        <dbReference type="SAM" id="MobiDB-lite"/>
    </source>
</evidence>